<sequence length="363" mass="42026">MAEPIRVLHVVTHMNRGGLETMIMNYYRHIDRTKIQFDFLTHRDGKKDYDDEILKLGGKIYHLPPLNPFDKKGYLKKLDDFFREHPEYKIVHSHLDCMSAYPLRAAKKYGVPVRIAHAHSTSEEKKDLKYLIKLYSKRKIPVYATDLFACSQKAGEWMFGNRDFTVMKNAINCEKYLYNESIALEVKKELGIEGKFVVGHVGRFSIPKNHKFLIDIFRQIYAQNPNAVLLLAGEGVLMDEIEQKVKEYQLEQAVKFLGLRDDVERILQAMDVFVFPSLYEGLPVTLVEAQAVGIPCVVSSEITKEISIASNIKFLALSQSAEKWASECMENNQKEKNTCNLIKQARFDIKKNAEWLQKFYFVK</sequence>
<evidence type="ECO:0000259" key="1">
    <source>
        <dbReference type="Pfam" id="PF00534"/>
    </source>
</evidence>
<dbReference type="InterPro" id="IPR028098">
    <property type="entry name" value="Glyco_trans_4-like_N"/>
</dbReference>
<evidence type="ECO:0000313" key="3">
    <source>
        <dbReference type="EMBL" id="VYS76745.1"/>
    </source>
</evidence>
<dbReference type="EMBL" id="CACRTG010000001">
    <property type="protein sequence ID" value="VYS76745.1"/>
    <property type="molecule type" value="Genomic_DNA"/>
</dbReference>
<feature type="domain" description="Glycosyltransferase subfamily 4-like N-terminal" evidence="2">
    <location>
        <begin position="17"/>
        <end position="158"/>
    </location>
</feature>
<dbReference type="Gene3D" id="3.40.50.2000">
    <property type="entry name" value="Glycogen Phosphorylase B"/>
    <property type="match status" value="2"/>
</dbReference>
<reference evidence="3" key="1">
    <citation type="submission" date="2019-11" db="EMBL/GenBank/DDBJ databases">
        <authorList>
            <person name="Feng L."/>
        </authorList>
    </citation>
    <scope>NUCLEOTIDE SEQUENCE</scope>
    <source>
        <strain evidence="3">CnexileLFYP112</strain>
    </source>
</reference>
<dbReference type="InterPro" id="IPR050194">
    <property type="entry name" value="Glycosyltransferase_grp1"/>
</dbReference>
<dbReference type="AlphaFoldDB" id="A0A6N2R9Y3"/>
<organism evidence="3">
    <name type="scientific">[Clostridium] nexile</name>
    <dbReference type="NCBI Taxonomy" id="29361"/>
    <lineage>
        <taxon>Bacteria</taxon>
        <taxon>Bacillati</taxon>
        <taxon>Bacillota</taxon>
        <taxon>Clostridia</taxon>
        <taxon>Lachnospirales</taxon>
        <taxon>Lachnospiraceae</taxon>
        <taxon>Tyzzerella</taxon>
    </lineage>
</organism>
<dbReference type="Pfam" id="PF13439">
    <property type="entry name" value="Glyco_transf_4"/>
    <property type="match status" value="1"/>
</dbReference>
<dbReference type="InterPro" id="IPR001296">
    <property type="entry name" value="Glyco_trans_1"/>
</dbReference>
<gene>
    <name evidence="3" type="primary">epsF_1</name>
    <name evidence="3" type="ORF">CNLFYP112_00017</name>
</gene>
<dbReference type="EC" id="2.4.-.-" evidence="3"/>
<proteinExistence type="predicted"/>
<dbReference type="GO" id="GO:0016757">
    <property type="term" value="F:glycosyltransferase activity"/>
    <property type="evidence" value="ECO:0007669"/>
    <property type="project" value="UniProtKB-KW"/>
</dbReference>
<dbReference type="Pfam" id="PF00534">
    <property type="entry name" value="Glycos_transf_1"/>
    <property type="match status" value="1"/>
</dbReference>
<keyword evidence="3" id="KW-0808">Transferase</keyword>
<dbReference type="PANTHER" id="PTHR45947:SF3">
    <property type="entry name" value="SULFOQUINOVOSYL TRANSFERASE SQD2"/>
    <property type="match status" value="1"/>
</dbReference>
<feature type="domain" description="Glycosyl transferase family 1" evidence="1">
    <location>
        <begin position="187"/>
        <end position="331"/>
    </location>
</feature>
<keyword evidence="3" id="KW-0328">Glycosyltransferase</keyword>
<evidence type="ECO:0000259" key="2">
    <source>
        <dbReference type="Pfam" id="PF13439"/>
    </source>
</evidence>
<dbReference type="SUPFAM" id="SSF53756">
    <property type="entry name" value="UDP-Glycosyltransferase/glycogen phosphorylase"/>
    <property type="match status" value="1"/>
</dbReference>
<name>A0A6N2R9Y3_9FIRM</name>
<dbReference type="CDD" id="cd03812">
    <property type="entry name" value="GT4_CapH-like"/>
    <property type="match status" value="1"/>
</dbReference>
<accession>A0A6N2R9Y3</accession>
<dbReference type="PANTHER" id="PTHR45947">
    <property type="entry name" value="SULFOQUINOVOSYL TRANSFERASE SQD2"/>
    <property type="match status" value="1"/>
</dbReference>
<protein>
    <submittedName>
        <fullName evidence="3">Glycosyltransferase EpsF</fullName>
        <ecNumber evidence="3">2.4.-.-</ecNumber>
    </submittedName>
</protein>